<dbReference type="GO" id="GO:0030424">
    <property type="term" value="C:axon"/>
    <property type="evidence" value="ECO:0007669"/>
    <property type="project" value="TreeGrafter"/>
</dbReference>
<dbReference type="EMBL" id="CAJNRD030001118">
    <property type="protein sequence ID" value="CAG5080872.1"/>
    <property type="molecule type" value="Genomic_DNA"/>
</dbReference>
<feature type="non-terminal residue" evidence="9">
    <location>
        <position position="1"/>
    </location>
</feature>
<organism evidence="9 10">
    <name type="scientific">Cotesia congregata</name>
    <name type="common">Parasitoid wasp</name>
    <name type="synonym">Apanteles congregatus</name>
    <dbReference type="NCBI Taxonomy" id="51543"/>
    <lineage>
        <taxon>Eukaryota</taxon>
        <taxon>Metazoa</taxon>
        <taxon>Ecdysozoa</taxon>
        <taxon>Arthropoda</taxon>
        <taxon>Hexapoda</taxon>
        <taxon>Insecta</taxon>
        <taxon>Pterygota</taxon>
        <taxon>Neoptera</taxon>
        <taxon>Endopterygota</taxon>
        <taxon>Hymenoptera</taxon>
        <taxon>Apocrita</taxon>
        <taxon>Ichneumonoidea</taxon>
        <taxon>Braconidae</taxon>
        <taxon>Microgastrinae</taxon>
        <taxon>Cotesia</taxon>
    </lineage>
</organism>
<keyword evidence="5 8" id="KW-0472">Membrane</keyword>
<dbReference type="AlphaFoldDB" id="A0A8J2MJZ6"/>
<dbReference type="GO" id="GO:0007165">
    <property type="term" value="P:signal transduction"/>
    <property type="evidence" value="ECO:0007669"/>
    <property type="project" value="UniProtKB-KW"/>
</dbReference>
<dbReference type="GO" id="GO:0008049">
    <property type="term" value="P:male courtship behavior"/>
    <property type="evidence" value="ECO:0007669"/>
    <property type="project" value="TreeGrafter"/>
</dbReference>
<protein>
    <recommendedName>
        <fullName evidence="8">Gustatory receptor</fullName>
    </recommendedName>
</protein>
<dbReference type="GO" id="GO:0050909">
    <property type="term" value="P:sensory perception of taste"/>
    <property type="evidence" value="ECO:0007669"/>
    <property type="project" value="InterPro"/>
</dbReference>
<comment type="caution">
    <text evidence="8">Lacks conserved residue(s) required for the propagation of feature annotation.</text>
</comment>
<dbReference type="GO" id="GO:0043025">
    <property type="term" value="C:neuronal cell body"/>
    <property type="evidence" value="ECO:0007669"/>
    <property type="project" value="TreeGrafter"/>
</dbReference>
<keyword evidence="10" id="KW-1185">Reference proteome</keyword>
<evidence type="ECO:0000313" key="10">
    <source>
        <dbReference type="Proteomes" id="UP000786811"/>
    </source>
</evidence>
<evidence type="ECO:0000256" key="7">
    <source>
        <dbReference type="ARBA" id="ARBA00023224"/>
    </source>
</evidence>
<reference evidence="9" key="1">
    <citation type="submission" date="2021-04" db="EMBL/GenBank/DDBJ databases">
        <authorList>
            <person name="Chebbi M.A.C M."/>
        </authorList>
    </citation>
    <scope>NUCLEOTIDE SEQUENCE</scope>
</reference>
<evidence type="ECO:0000256" key="8">
    <source>
        <dbReference type="RuleBase" id="RU363108"/>
    </source>
</evidence>
<feature type="transmembrane region" description="Helical" evidence="8">
    <location>
        <begin position="230"/>
        <end position="250"/>
    </location>
</feature>
<proteinExistence type="inferred from homology"/>
<comment type="function">
    <text evidence="8">Gustatory receptor which mediates acceptance or avoidance behavior, depending on its substrates.</text>
</comment>
<feature type="transmembrane region" description="Helical" evidence="8">
    <location>
        <begin position="199"/>
        <end position="224"/>
    </location>
</feature>
<evidence type="ECO:0000256" key="3">
    <source>
        <dbReference type="ARBA" id="ARBA00022692"/>
    </source>
</evidence>
<evidence type="ECO:0000256" key="6">
    <source>
        <dbReference type="ARBA" id="ARBA00023170"/>
    </source>
</evidence>
<feature type="transmembrane region" description="Helical" evidence="8">
    <location>
        <begin position="309"/>
        <end position="337"/>
    </location>
</feature>
<evidence type="ECO:0000256" key="2">
    <source>
        <dbReference type="ARBA" id="ARBA00022475"/>
    </source>
</evidence>
<accession>A0A8J2MJZ6</accession>
<keyword evidence="7 8" id="KW-0807">Transducer</keyword>
<feature type="transmembrane region" description="Helical" evidence="8">
    <location>
        <begin position="32"/>
        <end position="49"/>
    </location>
</feature>
<dbReference type="GO" id="GO:0007635">
    <property type="term" value="P:chemosensory behavior"/>
    <property type="evidence" value="ECO:0007669"/>
    <property type="project" value="TreeGrafter"/>
</dbReference>
<comment type="similarity">
    <text evidence="8">Belongs to the insect chemoreceptor superfamily. Gustatory receptor (GR) family.</text>
</comment>
<dbReference type="Proteomes" id="UP000786811">
    <property type="component" value="Unassembled WGS sequence"/>
</dbReference>
<feature type="transmembrane region" description="Helical" evidence="8">
    <location>
        <begin position="80"/>
        <end position="99"/>
    </location>
</feature>
<name>A0A8J2MJZ6_COTCN</name>
<feature type="transmembrane region" description="Helical" evidence="8">
    <location>
        <begin position="111"/>
        <end position="134"/>
    </location>
</feature>
<sequence>ISSGYCGTITELGLWKEEYIESELVDKIDICLMIYGTLLIVIVWLNYILQQKKIVTIVNKLYSIYYNLMICNRYTFKSDYCLYVFPLVNFFLCGSLVIVDMIKSGIYITSIWATPLIISSWVLMQYTILLNIIFQLLKCMSTKILELGDIDIENYYRTVLRSKVSLREFVIKDINFVKYAVMQLCDICDQIADFYAIPLLMIIVYTITRTIFDVYYLIVSLFLLDEFELFKLYFFVGILCLIIGFNLIVFTSNITRITREFSKIPHYISLLLNRCAMNSTTKEAVSYFLPSGRKLLDFLRDTSNRDVNFTTYGIITLNGTLLQTIFGTMVTYLIILVQFRN</sequence>
<evidence type="ECO:0000256" key="1">
    <source>
        <dbReference type="ARBA" id="ARBA00004651"/>
    </source>
</evidence>
<dbReference type="OrthoDB" id="6366728at2759"/>
<dbReference type="GO" id="GO:0030425">
    <property type="term" value="C:dendrite"/>
    <property type="evidence" value="ECO:0007669"/>
    <property type="project" value="TreeGrafter"/>
</dbReference>
<evidence type="ECO:0000256" key="4">
    <source>
        <dbReference type="ARBA" id="ARBA00022989"/>
    </source>
</evidence>
<dbReference type="Pfam" id="PF08395">
    <property type="entry name" value="7tm_7"/>
    <property type="match status" value="1"/>
</dbReference>
<keyword evidence="6 8" id="KW-0675">Receptor</keyword>
<keyword evidence="3 8" id="KW-0812">Transmembrane</keyword>
<dbReference type="PANTHER" id="PTHR21143:SF133">
    <property type="entry name" value="GUSTATORY AND PHEROMONE RECEPTOR 32A-RELATED"/>
    <property type="match status" value="1"/>
</dbReference>
<gene>
    <name evidence="9" type="ORF">HICCMSTLAB_LOCUS3124</name>
</gene>
<dbReference type="PANTHER" id="PTHR21143">
    <property type="entry name" value="INVERTEBRATE GUSTATORY RECEPTOR"/>
    <property type="match status" value="1"/>
</dbReference>
<dbReference type="InterPro" id="IPR013604">
    <property type="entry name" value="7TM_chemorcpt"/>
</dbReference>
<dbReference type="GO" id="GO:0005886">
    <property type="term" value="C:plasma membrane"/>
    <property type="evidence" value="ECO:0007669"/>
    <property type="project" value="UniProtKB-SubCell"/>
</dbReference>
<evidence type="ECO:0000256" key="5">
    <source>
        <dbReference type="ARBA" id="ARBA00023136"/>
    </source>
</evidence>
<comment type="subcellular location">
    <subcellularLocation>
        <location evidence="1 8">Cell membrane</location>
        <topology evidence="1 8">Multi-pass membrane protein</topology>
    </subcellularLocation>
</comment>
<evidence type="ECO:0000313" key="9">
    <source>
        <dbReference type="EMBL" id="CAG5080872.1"/>
    </source>
</evidence>
<comment type="caution">
    <text evidence="9">The sequence shown here is derived from an EMBL/GenBank/DDBJ whole genome shotgun (WGS) entry which is preliminary data.</text>
</comment>
<keyword evidence="2 8" id="KW-1003">Cell membrane</keyword>
<keyword evidence="4 8" id="KW-1133">Transmembrane helix</keyword>